<dbReference type="AlphaFoldDB" id="A0A1T0AUW4"/>
<evidence type="ECO:0000313" key="1">
    <source>
        <dbReference type="EMBL" id="OOS00575.1"/>
    </source>
</evidence>
<proteinExistence type="predicted"/>
<name>A0A1T0AUW4_9PAST</name>
<evidence type="ECO:0000313" key="2">
    <source>
        <dbReference type="Proteomes" id="UP000190867"/>
    </source>
</evidence>
<dbReference type="STRING" id="734.B0187_01335"/>
<sequence length="69" mass="7962">MFAIKIPYKIKINQIQNAHILPQIFGGLPYWNLKGNLLTDEIAKIFRNPTPCIAQFGKLWYLSANFLRG</sequence>
<organism evidence="1 2">
    <name type="scientific">Haemophilus paracuniculus</name>
    <dbReference type="NCBI Taxonomy" id="734"/>
    <lineage>
        <taxon>Bacteria</taxon>
        <taxon>Pseudomonadati</taxon>
        <taxon>Pseudomonadota</taxon>
        <taxon>Gammaproteobacteria</taxon>
        <taxon>Pasteurellales</taxon>
        <taxon>Pasteurellaceae</taxon>
        <taxon>Haemophilus</taxon>
    </lineage>
</organism>
<protein>
    <submittedName>
        <fullName evidence="1">Uncharacterized protein</fullName>
    </submittedName>
</protein>
<dbReference type="Proteomes" id="UP000190867">
    <property type="component" value="Unassembled WGS sequence"/>
</dbReference>
<reference evidence="1 2" key="1">
    <citation type="submission" date="2017-02" db="EMBL/GenBank/DDBJ databases">
        <title>Draft genome sequence of Haemophilus paracuniculus CCUG 43573 type strain.</title>
        <authorList>
            <person name="Engstrom-Jakobsson H."/>
            <person name="Salva-Serra F."/>
            <person name="Thorell K."/>
            <person name="Gonzales-Siles L."/>
            <person name="Karlsson R."/>
            <person name="Boulund F."/>
            <person name="Engstrand L."/>
            <person name="Kristiansson E."/>
            <person name="Moore E."/>
        </authorList>
    </citation>
    <scope>NUCLEOTIDE SEQUENCE [LARGE SCALE GENOMIC DNA]</scope>
    <source>
        <strain evidence="1 2">CCUG 43573</strain>
    </source>
</reference>
<gene>
    <name evidence="1" type="ORF">B0187_01335</name>
</gene>
<dbReference type="EMBL" id="MUYA01000002">
    <property type="protein sequence ID" value="OOS00575.1"/>
    <property type="molecule type" value="Genomic_DNA"/>
</dbReference>
<dbReference type="RefSeq" id="WP_078236068.1">
    <property type="nucleotide sequence ID" value="NZ_MUYA01000002.1"/>
</dbReference>
<accession>A0A1T0AUW4</accession>
<comment type="caution">
    <text evidence="1">The sequence shown here is derived from an EMBL/GenBank/DDBJ whole genome shotgun (WGS) entry which is preliminary data.</text>
</comment>
<keyword evidence="2" id="KW-1185">Reference proteome</keyword>